<reference evidence="3" key="1">
    <citation type="submission" date="2023-05" db="EMBL/GenBank/DDBJ databases">
        <title>Nepenthes gracilis genome sequencing.</title>
        <authorList>
            <person name="Fukushima K."/>
        </authorList>
    </citation>
    <scope>NUCLEOTIDE SEQUENCE</scope>
    <source>
        <strain evidence="3">SING2019-196</strain>
    </source>
</reference>
<evidence type="ECO:0000313" key="4">
    <source>
        <dbReference type="Proteomes" id="UP001279734"/>
    </source>
</evidence>
<evidence type="ECO:0000256" key="1">
    <source>
        <dbReference type="ARBA" id="ARBA00006974"/>
    </source>
</evidence>
<comment type="caution">
    <text evidence="3">The sequence shown here is derived from an EMBL/GenBank/DDBJ whole genome shotgun (WGS) entry which is preliminary data.</text>
</comment>
<organism evidence="3 4">
    <name type="scientific">Nepenthes gracilis</name>
    <name type="common">Slender pitcher plant</name>
    <dbReference type="NCBI Taxonomy" id="150966"/>
    <lineage>
        <taxon>Eukaryota</taxon>
        <taxon>Viridiplantae</taxon>
        <taxon>Streptophyta</taxon>
        <taxon>Embryophyta</taxon>
        <taxon>Tracheophyta</taxon>
        <taxon>Spermatophyta</taxon>
        <taxon>Magnoliopsida</taxon>
        <taxon>eudicotyledons</taxon>
        <taxon>Gunneridae</taxon>
        <taxon>Pentapetalae</taxon>
        <taxon>Caryophyllales</taxon>
        <taxon>Nepenthaceae</taxon>
        <taxon>Nepenthes</taxon>
    </lineage>
</organism>
<dbReference type="PANTHER" id="PTHR31374">
    <property type="entry name" value="AUXIN-INDUCED PROTEIN-LIKE-RELATED"/>
    <property type="match status" value="1"/>
</dbReference>
<name>A0AAD3T4C2_NEPGR</name>
<proteinExistence type="inferred from homology"/>
<gene>
    <name evidence="3" type="ORF">Nepgr_025038</name>
</gene>
<dbReference type="AlphaFoldDB" id="A0AAD3T4C2"/>
<dbReference type="InterPro" id="IPR003676">
    <property type="entry name" value="SAUR_fam"/>
</dbReference>
<evidence type="ECO:0000256" key="2">
    <source>
        <dbReference type="SAM" id="MobiDB-lite"/>
    </source>
</evidence>
<dbReference type="PANTHER" id="PTHR31374:SF188">
    <property type="entry name" value="SAUR-LIKE AUXIN-RESPONSIVE FAMILY PROTEIN"/>
    <property type="match status" value="1"/>
</dbReference>
<dbReference type="GO" id="GO:0009733">
    <property type="term" value="P:response to auxin"/>
    <property type="evidence" value="ECO:0007669"/>
    <property type="project" value="InterPro"/>
</dbReference>
<dbReference type="Proteomes" id="UP001279734">
    <property type="component" value="Unassembled WGS sequence"/>
</dbReference>
<protein>
    <submittedName>
        <fullName evidence="3">Uncharacterized protein</fullName>
    </submittedName>
</protein>
<sequence>MLKAKTMNSLLRLKRFLVKLRRAMMVLRDVAVRPNLDDDEDRHDEEPESEVPEGHFTVLAGNGGERKRFVVGLKQLGNPAFLKLLEEAKEEYGSFRQEGALALPCPPQRLQQILQDELPC</sequence>
<feature type="region of interest" description="Disordered" evidence="2">
    <location>
        <begin position="34"/>
        <end position="56"/>
    </location>
</feature>
<dbReference type="EMBL" id="BSYO01000025">
    <property type="protein sequence ID" value="GMH23195.1"/>
    <property type="molecule type" value="Genomic_DNA"/>
</dbReference>
<dbReference type="Pfam" id="PF02519">
    <property type="entry name" value="Auxin_inducible"/>
    <property type="match status" value="1"/>
</dbReference>
<comment type="similarity">
    <text evidence="1">Belongs to the ARG7 family.</text>
</comment>
<feature type="compositionally biased region" description="Acidic residues" evidence="2">
    <location>
        <begin position="37"/>
        <end position="51"/>
    </location>
</feature>
<accession>A0AAD3T4C2</accession>
<keyword evidence="4" id="KW-1185">Reference proteome</keyword>
<evidence type="ECO:0000313" key="3">
    <source>
        <dbReference type="EMBL" id="GMH23195.1"/>
    </source>
</evidence>